<dbReference type="PROSITE" id="PS51272">
    <property type="entry name" value="SLH"/>
    <property type="match status" value="3"/>
</dbReference>
<feature type="chain" id="PRO_5024411227" evidence="3">
    <location>
        <begin position="37"/>
        <end position="2084"/>
    </location>
</feature>
<dbReference type="SUPFAM" id="SSF56219">
    <property type="entry name" value="DNase I-like"/>
    <property type="match status" value="1"/>
</dbReference>
<feature type="domain" description="SLH" evidence="4">
    <location>
        <begin position="1957"/>
        <end position="2020"/>
    </location>
</feature>
<gene>
    <name evidence="5" type="ORF">BCM02_107127</name>
</gene>
<dbReference type="Pfam" id="PF00149">
    <property type="entry name" value="Metallophos"/>
    <property type="match status" value="1"/>
</dbReference>
<feature type="signal peptide" evidence="3">
    <location>
        <begin position="1"/>
        <end position="36"/>
    </location>
</feature>
<name>A0A5S5C5A1_9BACL</name>
<evidence type="ECO:0000256" key="2">
    <source>
        <dbReference type="SAM" id="MobiDB-lite"/>
    </source>
</evidence>
<dbReference type="GO" id="GO:0046872">
    <property type="term" value="F:metal ion binding"/>
    <property type="evidence" value="ECO:0007669"/>
    <property type="project" value="InterPro"/>
</dbReference>
<dbReference type="InterPro" id="IPR005135">
    <property type="entry name" value="Endo/exonuclease/phosphatase"/>
</dbReference>
<dbReference type="Pfam" id="PF00395">
    <property type="entry name" value="SLH"/>
    <property type="match status" value="3"/>
</dbReference>
<dbReference type="InterPro" id="IPR036907">
    <property type="entry name" value="5'-Nucleotdase_C_sf"/>
</dbReference>
<feature type="domain" description="SLH" evidence="4">
    <location>
        <begin position="2025"/>
        <end position="2084"/>
    </location>
</feature>
<keyword evidence="1 3" id="KW-0732">Signal</keyword>
<organism evidence="5 6">
    <name type="scientific">Paenibacillus methanolicus</name>
    <dbReference type="NCBI Taxonomy" id="582686"/>
    <lineage>
        <taxon>Bacteria</taxon>
        <taxon>Bacillati</taxon>
        <taxon>Bacillota</taxon>
        <taxon>Bacilli</taxon>
        <taxon>Bacillales</taxon>
        <taxon>Paenibacillaceae</taxon>
        <taxon>Paenibacillus</taxon>
    </lineage>
</organism>
<dbReference type="InterPro" id="IPR006146">
    <property type="entry name" value="5'-Nucleotdase_CS"/>
</dbReference>
<dbReference type="InterPro" id="IPR059177">
    <property type="entry name" value="GH29D-like_dom"/>
</dbReference>
<dbReference type="Pfam" id="PF13290">
    <property type="entry name" value="CHB_HEX_C_1"/>
    <property type="match status" value="2"/>
</dbReference>
<dbReference type="InterPro" id="IPR029052">
    <property type="entry name" value="Metallo-depent_PP-like"/>
</dbReference>
<evidence type="ECO:0000256" key="3">
    <source>
        <dbReference type="SAM" id="SignalP"/>
    </source>
</evidence>
<dbReference type="PROSITE" id="PS00785">
    <property type="entry name" value="5_NUCLEOTIDASE_1"/>
    <property type="match status" value="1"/>
</dbReference>
<dbReference type="InterPro" id="IPR004843">
    <property type="entry name" value="Calcineurin-like_PHP"/>
</dbReference>
<sequence length="2084" mass="220257">MYTWLNRKKKLFGMTMSLLMLAAIIFPYAPNAFVSAADVQEPIAVWNFPSKDDLKATDGNNANKGVSEFAVSDGRTLSYTASSKTVYTNGWDVVNRYWQAKLNTKGYRDLSIAFRSYGTDTSPKDFKLQYSVNGADFTDVATFEQTNAIKSYSFDLPSEAADANEVVVRWLNYTSARVKTDDANPVAATGNSRMADIAVSGVSTVPKASPVAVNVAPNAWPSGTAITLTSATENATIYYSLTGAEGPYQAYTAPIVIQEAMTLYTYATAENLANSEVKSYAYTVLAKSDIAAARLAEKGKHAWTEGVVTHIDGSNTYIQDASSAIVLYSYPSFANIGDKVSVQGVMDIYNGLQELKPVAGLTYSVTEAGAGAPAPQLVTAAQLNESNEAKLLAMENVEIAAKNGSTVTAKQGDASFTIYSSLSKLVVGAKFERITGMLQEYNGTHQFVPLSNEALVENLLSVQASPEAGRIIKGKSVVLSSPEAGAAIYYTTNGETPTASSTAYTAPIAIEADTTIKAIAVKGDATTEVFSFAYIASDLPRIRDIQGETHASPFNGQVVENIEGVVTQLGYNASNGSFRGFYIQDATPDTNIATSEGIYVFTTYESNKPLVGDLVRVTGTVGEYNEGSSSNMTSTQISNVSSVEIVSHDHEVPAPVVLGKNGRALPTAVIDNDGLTTFDASEDAMDFYESMEGMLVQLPSPTIISPYWVSGSFYNIATRVENTTPDTVTAAGGLILKELGNQNPQRLIIAAQNPGMELGTGDYFDGDVTGVIGYNSGNYKVIAKLNGLPAIVKGSFKQEATSLAPAADKLTIASYNVENFHPGSGAEKINKIAESIVNNLKSPDIIGLIEVQDNNGAENNGTVAADLSFKALTDAISAKGGPAYSFTNIDPVNNQDGGEGGGNIRVGFLYNPNRVTLAPSDANAAGGSTQAVAYNETSGQLNVNPGRIDPTNAAFNASRKPLVGEFVFNGEHVYAVVNHFNSKGGDTQPFGNAQPPVLSSETQRHQIATAVNTFIKDVIAKNDDANFVVLGDLNDFQFTKTLDILKGGELVNMIDALPSNERYSYTYDGNSQTLDHILVSRNLAQASTADVVHLNADFPEDRGRVSDHDPLMVQVDLKGAATESFDLRVLHTNDTHAHLDNVAKRVTAIKENRTDNAIVLDAGDVFSGTLYFTKFSGQADLEFMNMIGYDAMVPGNHEFDKGPAALESFIKTAGFPIVSANIDYGANAGLNALYKNEIGGSTGADPVADGKIYPAVVLDVKGQKVGVFGLTTEETVGLSSPGNTIQFNNYLDSAKATVKSLQDQGINKIIALTHLGYDFDITLAEQVPGIDIIVGGHSHTKLTAPVVKHAEAEPTIIVQTGEYGDFLGQIDASFDAAGVLKTWDGKLLEVAKYAEDTAAKAKLATYASELEAMKSEKVGKSLVDLVYEDANKQRLVRKQETNLGNLITDGMTAAMKEKITNLVPAAELANVKGYVAIQNGGGIRGPIAAGDITMGQVRTVLPYNNSIVALKVTGQELISALENGVSDAPAEKGGFPHVSGMKYVFDSTKAKQVIDQTAAKITKEGERILSVQIKNADGTYSAIDKNAYYMLATNSFTADGGDFYYSLKQAKAAGRYYELYMPDYEVFIDHLKRVGDVNIALEGRIVDNKGAVVPSTPNPTPTPAPTTPTTPSVEGGKVELAIDPKDLKTETKANGQKVSKLEVSQEELKQSVEQAAKHADATTVVLNLGAVDGSAVVQLPAAALAGAKSGLIIQVKTDNLSYDLPVSVLSISELSKSMGVPGDQIAISVNIEPLTGQEAVKVADAANAVGDVLGAPVSFGITATGGGKSTELNNFGTVYVSRSITVEQTVDPSRATAVVYDETTGKISFVPATFDTINGKTVITMKRNSNSIYAVVASSKTFVDLAGHWSKANVELLASKLIVNGASDAAFSPNAAITRAEFAAMLVRALGLKEEASGAAFKDVAAGQWYAGAVGAAVKAGLIQGGADGSFRPNARITREEIAVMIARALTATGNGSFASHAASIDSFADVAEVSGWAKEQVALGIEIGVLQGNGGKLLPGSDATRAEAAVMLGRLLKHVGFIN</sequence>
<evidence type="ECO:0000259" key="4">
    <source>
        <dbReference type="PROSITE" id="PS51272"/>
    </source>
</evidence>
<dbReference type="SUPFAM" id="SSF55816">
    <property type="entry name" value="5'-nucleotidase (syn. UDP-sugar hydrolase), C-terminal domain"/>
    <property type="match status" value="1"/>
</dbReference>
<dbReference type="Pfam" id="PF02872">
    <property type="entry name" value="5_nucleotid_C"/>
    <property type="match status" value="1"/>
</dbReference>
<feature type="compositionally biased region" description="Pro residues" evidence="2">
    <location>
        <begin position="1656"/>
        <end position="1668"/>
    </location>
</feature>
<dbReference type="PRINTS" id="PR01607">
    <property type="entry name" value="APYRASEFAMLY"/>
</dbReference>
<evidence type="ECO:0000313" key="5">
    <source>
        <dbReference type="EMBL" id="TYP73143.1"/>
    </source>
</evidence>
<accession>A0A5S5C5A1</accession>
<dbReference type="Gene3D" id="3.90.780.10">
    <property type="entry name" value="5'-Nucleotidase, C-terminal domain"/>
    <property type="match status" value="1"/>
</dbReference>
<keyword evidence="6" id="KW-1185">Reference proteome</keyword>
<dbReference type="InterPro" id="IPR001119">
    <property type="entry name" value="SLH_dom"/>
</dbReference>
<dbReference type="Gene3D" id="3.60.21.10">
    <property type="match status" value="1"/>
</dbReference>
<feature type="region of interest" description="Disordered" evidence="2">
    <location>
        <begin position="1650"/>
        <end position="1675"/>
    </location>
</feature>
<dbReference type="GO" id="GO:0016788">
    <property type="term" value="F:hydrolase activity, acting on ester bonds"/>
    <property type="evidence" value="ECO:0007669"/>
    <property type="project" value="InterPro"/>
</dbReference>
<dbReference type="Pfam" id="PF19580">
    <property type="entry name" value="Exo_endo_phos_3"/>
    <property type="match status" value="1"/>
</dbReference>
<protein>
    <submittedName>
        <fullName evidence="5">2',3'-cyclic-nucleotide 2'-phosphodiesterase (5'-nucleotidase family)</fullName>
    </submittedName>
</protein>
<dbReference type="PANTHER" id="PTHR42834">
    <property type="entry name" value="ENDONUCLEASE/EXONUCLEASE/PHOSPHATASE FAMILY PROTEIN (AFU_ORTHOLOGUE AFUA_3G09210)"/>
    <property type="match status" value="1"/>
</dbReference>
<dbReference type="InterPro" id="IPR036691">
    <property type="entry name" value="Endo/exonu/phosph_ase_sf"/>
</dbReference>
<evidence type="ECO:0000256" key="1">
    <source>
        <dbReference type="ARBA" id="ARBA00022729"/>
    </source>
</evidence>
<dbReference type="SUPFAM" id="SSF56300">
    <property type="entry name" value="Metallo-dependent phosphatases"/>
    <property type="match status" value="1"/>
</dbReference>
<dbReference type="GO" id="GO:0000166">
    <property type="term" value="F:nucleotide binding"/>
    <property type="evidence" value="ECO:0007669"/>
    <property type="project" value="InterPro"/>
</dbReference>
<dbReference type="CDD" id="cd04486">
    <property type="entry name" value="YhcR_OBF_like"/>
    <property type="match status" value="1"/>
</dbReference>
<comment type="caution">
    <text evidence="5">The sequence shown here is derived from an EMBL/GenBank/DDBJ whole genome shotgun (WGS) entry which is preliminary data.</text>
</comment>
<proteinExistence type="predicted"/>
<dbReference type="InterPro" id="IPR006179">
    <property type="entry name" value="5_nucleotidase/apyrase"/>
</dbReference>
<dbReference type="EMBL" id="VNHS01000007">
    <property type="protein sequence ID" value="TYP73143.1"/>
    <property type="molecule type" value="Genomic_DNA"/>
</dbReference>
<dbReference type="Gene3D" id="3.60.10.10">
    <property type="entry name" value="Endonuclease/exonuclease/phosphatase"/>
    <property type="match status" value="1"/>
</dbReference>
<dbReference type="Proteomes" id="UP000323257">
    <property type="component" value="Unassembled WGS sequence"/>
</dbReference>
<reference evidence="5 6" key="1">
    <citation type="submission" date="2019-07" db="EMBL/GenBank/DDBJ databases">
        <title>Genomic Encyclopedia of Type Strains, Phase III (KMG-III): the genomes of soil and plant-associated and newly described type strains.</title>
        <authorList>
            <person name="Whitman W."/>
        </authorList>
    </citation>
    <scope>NUCLEOTIDE SEQUENCE [LARGE SCALE GENOMIC DNA]</scope>
    <source>
        <strain evidence="5 6">BL24</strain>
    </source>
</reference>
<evidence type="ECO:0000313" key="6">
    <source>
        <dbReference type="Proteomes" id="UP000323257"/>
    </source>
</evidence>
<dbReference type="PANTHER" id="PTHR42834:SF1">
    <property type="entry name" value="ENDONUCLEASE_EXONUCLEASE_PHOSPHATASE FAMILY PROTEIN (AFU_ORTHOLOGUE AFUA_3G09210)"/>
    <property type="match status" value="1"/>
</dbReference>
<dbReference type="GO" id="GO:0009166">
    <property type="term" value="P:nucleotide catabolic process"/>
    <property type="evidence" value="ECO:0007669"/>
    <property type="project" value="InterPro"/>
</dbReference>
<feature type="domain" description="SLH" evidence="4">
    <location>
        <begin position="1897"/>
        <end position="1956"/>
    </location>
</feature>
<dbReference type="InterPro" id="IPR008334">
    <property type="entry name" value="5'-Nucleotdase_C"/>
</dbReference>